<dbReference type="InterPro" id="IPR036322">
    <property type="entry name" value="WD40_repeat_dom_sf"/>
</dbReference>
<dbReference type="PROSITE" id="PS50082">
    <property type="entry name" value="WD_REPEATS_2"/>
    <property type="match status" value="1"/>
</dbReference>
<evidence type="ECO:0000256" key="1">
    <source>
        <dbReference type="ARBA" id="ARBA00022574"/>
    </source>
</evidence>
<dbReference type="SMART" id="SM00667">
    <property type="entry name" value="LisH"/>
    <property type="match status" value="1"/>
</dbReference>
<dbReference type="PANTHER" id="PTHR19848:SF8">
    <property type="entry name" value="F-BOX AND WD REPEAT DOMAIN CONTAINING 7"/>
    <property type="match status" value="1"/>
</dbReference>
<sequence>MPSRDNIHVIVARYLRDNAYNSTLEAFKEELGLEDDMIPIPSDHSMTLESIIEQKRLYDLAMGIQELDIKADTQNQWVVPSPTFKSVLPDQLSNILFVSVANLSMPTSIDDPSAGTSVRPCILVTEADRSLRIFDFYTFDPLKVYTHLHSSPILTLEVLDENTIMTGGMDGRLVVSKPATGEITAEQKDHFKYLVKIAISKDQKYVATVGYDKKVHVYTIERSETEPPKFNKIGSLSFPTNPEAAAFTYQDGDDEIPKLVISRRDSTFLYYYKLQPNLIEFARHNLNPESNSWVSFCAMDIALDPTEQKYLGVATSSIPHMRFMMLESGNDAILKNSFTRAPQDAYSTSRITWRPEGSGIWCNGDDGLIRGVEVSTGAVVAELKHHQGKVKAIYAGKVDGKEVVVTGGFDKTVAVWEVEKR</sequence>
<evidence type="ECO:0000313" key="5">
    <source>
        <dbReference type="Proteomes" id="UP001498771"/>
    </source>
</evidence>
<evidence type="ECO:0000313" key="4">
    <source>
        <dbReference type="EMBL" id="KAK7207213.1"/>
    </source>
</evidence>
<dbReference type="PROSITE" id="PS00678">
    <property type="entry name" value="WD_REPEATS_1"/>
    <property type="match status" value="1"/>
</dbReference>
<dbReference type="PANTHER" id="PTHR19848">
    <property type="entry name" value="WD40 REPEAT PROTEIN"/>
    <property type="match status" value="1"/>
</dbReference>
<dbReference type="PROSITE" id="PS50896">
    <property type="entry name" value="LISH"/>
    <property type="match status" value="1"/>
</dbReference>
<accession>A0ABR1FDT6</accession>
<feature type="repeat" description="WD" evidence="3">
    <location>
        <begin position="383"/>
        <end position="421"/>
    </location>
</feature>
<dbReference type="InterPro" id="IPR006594">
    <property type="entry name" value="LisH"/>
</dbReference>
<organism evidence="4 5">
    <name type="scientific">Myxozyma melibiosi</name>
    <dbReference type="NCBI Taxonomy" id="54550"/>
    <lineage>
        <taxon>Eukaryota</taxon>
        <taxon>Fungi</taxon>
        <taxon>Dikarya</taxon>
        <taxon>Ascomycota</taxon>
        <taxon>Saccharomycotina</taxon>
        <taxon>Lipomycetes</taxon>
        <taxon>Lipomycetales</taxon>
        <taxon>Lipomycetaceae</taxon>
        <taxon>Myxozyma</taxon>
    </lineage>
</organism>
<evidence type="ECO:0000256" key="3">
    <source>
        <dbReference type="PROSITE-ProRule" id="PRU00221"/>
    </source>
</evidence>
<keyword evidence="2" id="KW-0677">Repeat</keyword>
<dbReference type="Proteomes" id="UP001498771">
    <property type="component" value="Unassembled WGS sequence"/>
</dbReference>
<gene>
    <name evidence="4" type="ORF">BZA70DRAFT_270736</name>
</gene>
<dbReference type="PROSITE" id="PS50294">
    <property type="entry name" value="WD_REPEATS_REGION"/>
    <property type="match status" value="1"/>
</dbReference>
<dbReference type="RefSeq" id="XP_064770246.1">
    <property type="nucleotide sequence ID" value="XM_064911352.1"/>
</dbReference>
<dbReference type="GeneID" id="90036864"/>
<dbReference type="EMBL" id="JBBJBU010000001">
    <property type="protein sequence ID" value="KAK7207213.1"/>
    <property type="molecule type" value="Genomic_DNA"/>
</dbReference>
<dbReference type="InterPro" id="IPR019775">
    <property type="entry name" value="WD40_repeat_CS"/>
</dbReference>
<reference evidence="4 5" key="1">
    <citation type="submission" date="2024-03" db="EMBL/GenBank/DDBJ databases">
        <title>Genome-scale model development and genomic sequencing of the oleaginous clade Lipomyces.</title>
        <authorList>
            <consortium name="Lawrence Berkeley National Laboratory"/>
            <person name="Czajka J.J."/>
            <person name="Han Y."/>
            <person name="Kim J."/>
            <person name="Mondo S.J."/>
            <person name="Hofstad B.A."/>
            <person name="Robles A."/>
            <person name="Haridas S."/>
            <person name="Riley R."/>
            <person name="LaButti K."/>
            <person name="Pangilinan J."/>
            <person name="Andreopoulos W."/>
            <person name="Lipzen A."/>
            <person name="Yan J."/>
            <person name="Wang M."/>
            <person name="Ng V."/>
            <person name="Grigoriev I.V."/>
            <person name="Spatafora J.W."/>
            <person name="Magnuson J.K."/>
            <person name="Baker S.E."/>
            <person name="Pomraning K.R."/>
        </authorList>
    </citation>
    <scope>NUCLEOTIDE SEQUENCE [LARGE SCALE GENOMIC DNA]</scope>
    <source>
        <strain evidence="4 5">Phaff 52-87</strain>
    </source>
</reference>
<dbReference type="SMART" id="SM00320">
    <property type="entry name" value="WD40"/>
    <property type="match status" value="3"/>
</dbReference>
<name>A0ABR1FDT6_9ASCO</name>
<dbReference type="InterPro" id="IPR001680">
    <property type="entry name" value="WD40_rpt"/>
</dbReference>
<proteinExistence type="predicted"/>
<dbReference type="SUPFAM" id="SSF50978">
    <property type="entry name" value="WD40 repeat-like"/>
    <property type="match status" value="1"/>
</dbReference>
<dbReference type="InterPro" id="IPR015943">
    <property type="entry name" value="WD40/YVTN_repeat-like_dom_sf"/>
</dbReference>
<keyword evidence="1 3" id="KW-0853">WD repeat</keyword>
<comment type="caution">
    <text evidence="4">The sequence shown here is derived from an EMBL/GenBank/DDBJ whole genome shotgun (WGS) entry which is preliminary data.</text>
</comment>
<evidence type="ECO:0000256" key="2">
    <source>
        <dbReference type="ARBA" id="ARBA00022737"/>
    </source>
</evidence>
<keyword evidence="5" id="KW-1185">Reference proteome</keyword>
<protein>
    <submittedName>
        <fullName evidence="4">WD40-repeat-containing domain protein</fullName>
    </submittedName>
</protein>
<dbReference type="Gene3D" id="2.130.10.10">
    <property type="entry name" value="YVTN repeat-like/Quinoprotein amine dehydrogenase"/>
    <property type="match status" value="2"/>
</dbReference>
<dbReference type="Pfam" id="PF00400">
    <property type="entry name" value="WD40"/>
    <property type="match status" value="1"/>
</dbReference>